<organism evidence="1 2">
    <name type="scientific">Gillisia hiemivivida</name>
    <dbReference type="NCBI Taxonomy" id="291190"/>
    <lineage>
        <taxon>Bacteria</taxon>
        <taxon>Pseudomonadati</taxon>
        <taxon>Bacteroidota</taxon>
        <taxon>Flavobacteriia</taxon>
        <taxon>Flavobacteriales</taxon>
        <taxon>Flavobacteriaceae</taxon>
        <taxon>Gillisia</taxon>
    </lineage>
</organism>
<evidence type="ECO:0000313" key="2">
    <source>
        <dbReference type="Proteomes" id="UP000321367"/>
    </source>
</evidence>
<accession>A0A5C6ZX91</accession>
<dbReference type="EMBL" id="VORY01000003">
    <property type="protein sequence ID" value="TXD94902.1"/>
    <property type="molecule type" value="Genomic_DNA"/>
</dbReference>
<reference evidence="1 2" key="1">
    <citation type="submission" date="2019-08" db="EMBL/GenBank/DDBJ databases">
        <title>Genome sequence of Gillisia hiemivivida IC154 (type strain).</title>
        <authorList>
            <person name="Bowman J.P."/>
        </authorList>
    </citation>
    <scope>NUCLEOTIDE SEQUENCE [LARGE SCALE GENOMIC DNA]</scope>
    <source>
        <strain evidence="1 2">IC154</strain>
    </source>
</reference>
<name>A0A5C6ZX91_9FLAO</name>
<dbReference type="RefSeq" id="WP_146930579.1">
    <property type="nucleotide sequence ID" value="NZ_CBCSHZ010000003.1"/>
</dbReference>
<comment type="caution">
    <text evidence="1">The sequence shown here is derived from an EMBL/GenBank/DDBJ whole genome shotgun (WGS) entry which is preliminary data.</text>
</comment>
<dbReference type="Proteomes" id="UP000321367">
    <property type="component" value="Unassembled WGS sequence"/>
</dbReference>
<dbReference type="NCBIfam" id="TIGR01200">
    <property type="entry name" value="GLPGLI"/>
    <property type="match status" value="1"/>
</dbReference>
<protein>
    <submittedName>
        <fullName evidence="1">GLPGLI family protein</fullName>
    </submittedName>
</protein>
<evidence type="ECO:0000313" key="1">
    <source>
        <dbReference type="EMBL" id="TXD94902.1"/>
    </source>
</evidence>
<proteinExistence type="predicted"/>
<keyword evidence="2" id="KW-1185">Reference proteome</keyword>
<dbReference type="OrthoDB" id="1440774at2"/>
<dbReference type="InterPro" id="IPR005901">
    <property type="entry name" value="GLPGLI"/>
</dbReference>
<dbReference type="AlphaFoldDB" id="A0A5C6ZX91"/>
<gene>
    <name evidence="1" type="ORF">ES724_05380</name>
</gene>
<sequence length="263" mass="30529">MRLFYIAFLSFFMTYGQKDDSSFVLEYEVNYQLGKALVKEGYVFKYEQGVHYYTSKSVFLEESKKFYVDEETGIPNINLRSAGDGSNHNITYLNKNIHIGLYSLGNQLITTTEELILQNWKATGEEETINGRSCVKLVTSYRGRDYIAYVDLSVPVNFGPWKFNNFPGLPVLVKDTENKLSWTLSKIKYEDVAKLKKFTIEQKQYLGSLKSIPLEEYVDIYDSSKGGFDLMVSKLPREFKRQGSGKMKQRKGLEIEFEWEEKQ</sequence>